<dbReference type="InterPro" id="IPR036872">
    <property type="entry name" value="CH_dom_sf"/>
</dbReference>
<organism evidence="6 7">
    <name type="scientific">Anopheles atroparvus</name>
    <name type="common">European mosquito</name>
    <dbReference type="NCBI Taxonomy" id="41427"/>
    <lineage>
        <taxon>Eukaryota</taxon>
        <taxon>Metazoa</taxon>
        <taxon>Ecdysozoa</taxon>
        <taxon>Arthropoda</taxon>
        <taxon>Hexapoda</taxon>
        <taxon>Insecta</taxon>
        <taxon>Pterygota</taxon>
        <taxon>Neoptera</taxon>
        <taxon>Endopterygota</taxon>
        <taxon>Diptera</taxon>
        <taxon>Nematocera</taxon>
        <taxon>Culicoidea</taxon>
        <taxon>Culicidae</taxon>
        <taxon>Anophelinae</taxon>
        <taxon>Anopheles</taxon>
    </lineage>
</organism>
<dbReference type="EnsemblMetazoa" id="ENSAATROPT004009">
    <property type="protein sequence ID" value="ENSAATROPP003847"/>
    <property type="gene ID" value="ENSAATROPG003175"/>
</dbReference>
<evidence type="ECO:0000256" key="1">
    <source>
        <dbReference type="ARBA" id="ARBA00009452"/>
    </source>
</evidence>
<proteinExistence type="inferred from homology"/>
<keyword evidence="7" id="KW-1185">Reference proteome</keyword>
<dbReference type="CDD" id="cd21199">
    <property type="entry name" value="CH_CYTS"/>
    <property type="match status" value="1"/>
</dbReference>
<evidence type="ECO:0000259" key="5">
    <source>
        <dbReference type="PROSITE" id="PS50021"/>
    </source>
</evidence>
<feature type="coiled-coil region" evidence="3">
    <location>
        <begin position="448"/>
        <end position="520"/>
    </location>
</feature>
<feature type="region of interest" description="Disordered" evidence="4">
    <location>
        <begin position="308"/>
        <end position="405"/>
    </location>
</feature>
<evidence type="ECO:0000313" key="7">
    <source>
        <dbReference type="Proteomes" id="UP000075880"/>
    </source>
</evidence>
<feature type="coiled-coil region" evidence="3">
    <location>
        <begin position="938"/>
        <end position="979"/>
    </location>
</feature>
<evidence type="ECO:0000256" key="3">
    <source>
        <dbReference type="SAM" id="Coils"/>
    </source>
</evidence>
<dbReference type="Gene3D" id="1.10.287.1490">
    <property type="match status" value="1"/>
</dbReference>
<feature type="region of interest" description="Disordered" evidence="4">
    <location>
        <begin position="1103"/>
        <end position="1127"/>
    </location>
</feature>
<dbReference type="SUPFAM" id="SSF47576">
    <property type="entry name" value="Calponin-homology domain, CH-domain"/>
    <property type="match status" value="1"/>
</dbReference>
<accession>A0AAG5CYA0</accession>
<feature type="compositionally biased region" description="Low complexity" evidence="4">
    <location>
        <begin position="154"/>
        <end position="167"/>
    </location>
</feature>
<protein>
    <recommendedName>
        <fullName evidence="5">Calponin-homology (CH) domain-containing protein</fullName>
    </recommendedName>
</protein>
<dbReference type="InterPro" id="IPR050540">
    <property type="entry name" value="F-actin_Monoox_Mical"/>
</dbReference>
<feature type="region of interest" description="Disordered" evidence="4">
    <location>
        <begin position="134"/>
        <end position="251"/>
    </location>
</feature>
<feature type="compositionally biased region" description="Low complexity" evidence="4">
    <location>
        <begin position="1028"/>
        <end position="1039"/>
    </location>
</feature>
<keyword evidence="2 3" id="KW-0175">Coiled coil</keyword>
<evidence type="ECO:0000313" key="6">
    <source>
        <dbReference type="EnsemblMetazoa" id="ENSAATROPP003847"/>
    </source>
</evidence>
<feature type="compositionally biased region" description="Low complexity" evidence="4">
    <location>
        <begin position="1053"/>
        <end position="1069"/>
    </location>
</feature>
<dbReference type="SMART" id="SM00033">
    <property type="entry name" value="CH"/>
    <property type="match status" value="1"/>
</dbReference>
<feature type="coiled-coil region" evidence="3">
    <location>
        <begin position="673"/>
        <end position="905"/>
    </location>
</feature>
<comment type="similarity">
    <text evidence="1">Belongs to the cytospin-A family.</text>
</comment>
<dbReference type="Gene3D" id="1.10.418.10">
    <property type="entry name" value="Calponin-like domain"/>
    <property type="match status" value="1"/>
</dbReference>
<sequence length="1297" mass="142554">MSTLRQKIRNVFSWQHEDYTFEPPSDLVQPNASPEGANPSENKSSRFLKGSSSKMTSVPLKGVGNRTAKINKKRLNQVNIARNSSITSAQLNAAVPLVNIRRAPSDRSVLSEFDRQIVSASNQRPFSRPITVAVPAASSTSGRSEVSKISSRGSSTAPSTLTSPSEPGLVVLRRAPPAPVDSSRDTGRSLLHPAQKQQNLSSGVPDRTFIKRKPLLSGFGRQRGQGPSGTKHQPSSSSSSSATPGTGVLASATGAAGGHVAGGGITSIGGTAGGAGGGGGGGGSLSANGGGGLLKSAASVSSLEYSVASKPTQTSRGGGGAGTGPQQRFNGSREKLDHSHLHHHHHHQHHHQQQQQQHHHHPHHPQHSRTASTSQMAQMAQNHHPSGTASSHHLNNFPPGIEERAIDVGSGGLSASMEQLTAINFAGPDQAAAAAAVAVSPSKNSRRVAELQSHLEKLQTENRHLEEKVHEMTSCQEELLLLRDEIVKLKASHEQSNGELHRLLNENESLRDRLKTVVQSPLSDSEKQQLIRNTQRLHSSAPASIALPNNMDADGTPCVTPDWDKQSSSSEIAVACLQDKIIQMEETHYSTNEELQATLQELADLQSQIMELQTDNERLVEEKDVIFQSLCRQTEKLEDSRTQIGTLQKLLLREPSPQDVTPTDREQKLVDLMKSAQDEREGLMLKQEELNGELNELKGILDERTGEVSRARARVSLLESSLDAANAEKEDVNGQLMESKEDASVKLIEISRLTTLLENARAKIDELEQDRAMGDKTDLEELLDAARKEKDQLETQVASLQEQVSISQCEVQKLKDQLARLNEECKVVRNNAKCLISDLEYKIETVAQEKQKIATEFQQLQESVNELQIQNKCLLEDKSQLETLLSETQKHLGETERKLMEKTEELYQESRLRKQEADEWEQFKSDLLMTVRVANDFKTEAQTARENLASDNKALRDKVRALEQQIEQLNKLLTSKESQNSLITTVQQEMAVRRQQKSAIQRQDSRLSVKSLIESIENSAKQTKLNSESRCSSSSSINSIPADTDPTVPTKHSSISTTNNNTINNNETNSISNNVIKSHVNGNNNDENDVLQMPMQSPAIVQSSLPTKSPLREQQQPTVGSNVNSNSKPIATADSVLLMKKSNLITSNNGCNAALNPAIISHKTMDYVRRNSYNDISERKDPLNALVKNGGSKRNALLKWCQNKTVGYRNIDITNFSSSWNDGLALCAIMHTYLPDRVPYDKLNQNDKRRNFSLAFAAAESVGIPTSLNIEEMCLQERPDWQQVMGYVTAIYKHFET</sequence>
<dbReference type="InterPro" id="IPR001715">
    <property type="entry name" value="CH_dom"/>
</dbReference>
<dbReference type="PANTHER" id="PTHR23167">
    <property type="entry name" value="CALPONIN HOMOLOGY DOMAIN-CONTAINING PROTEIN DDB_G0272472-RELATED"/>
    <property type="match status" value="1"/>
</dbReference>
<dbReference type="PANTHER" id="PTHR23167:SF69">
    <property type="entry name" value="FI18193P1"/>
    <property type="match status" value="1"/>
</dbReference>
<dbReference type="Proteomes" id="UP000075880">
    <property type="component" value="Unassembled WGS sequence"/>
</dbReference>
<dbReference type="FunFam" id="1.10.418.10:FF:000020">
    <property type="entry name" value="Cytospin-A isoform 1"/>
    <property type="match status" value="1"/>
</dbReference>
<dbReference type="PROSITE" id="PS50021">
    <property type="entry name" value="CH"/>
    <property type="match status" value="1"/>
</dbReference>
<feature type="coiled-coil region" evidence="3">
    <location>
        <begin position="595"/>
        <end position="622"/>
    </location>
</feature>
<feature type="region of interest" description="Disordered" evidence="4">
    <location>
        <begin position="21"/>
        <end position="63"/>
    </location>
</feature>
<name>A0AAG5CYA0_ANOAO</name>
<feature type="compositionally biased region" description="Polar residues" evidence="4">
    <location>
        <begin position="368"/>
        <end position="394"/>
    </location>
</feature>
<feature type="compositionally biased region" description="Basic residues" evidence="4">
    <location>
        <begin position="340"/>
        <end position="367"/>
    </location>
</feature>
<evidence type="ECO:0000256" key="4">
    <source>
        <dbReference type="SAM" id="MobiDB-lite"/>
    </source>
</evidence>
<dbReference type="Pfam" id="PF00307">
    <property type="entry name" value="CH"/>
    <property type="match status" value="1"/>
</dbReference>
<feature type="region of interest" description="Disordered" evidence="4">
    <location>
        <begin position="1019"/>
        <end position="1069"/>
    </location>
</feature>
<feature type="domain" description="Calponin-homology (CH)" evidence="5">
    <location>
        <begin position="1191"/>
        <end position="1296"/>
    </location>
</feature>
<reference evidence="6" key="1">
    <citation type="submission" date="2024-04" db="UniProtKB">
        <authorList>
            <consortium name="EnsemblMetazoa"/>
        </authorList>
    </citation>
    <scope>IDENTIFICATION</scope>
    <source>
        <strain evidence="6">EBRO</strain>
    </source>
</reference>
<evidence type="ECO:0000256" key="2">
    <source>
        <dbReference type="ARBA" id="ARBA00023054"/>
    </source>
</evidence>
<feature type="compositionally biased region" description="Polar residues" evidence="4">
    <location>
        <begin position="137"/>
        <end position="153"/>
    </location>
</feature>